<dbReference type="InterPro" id="IPR036388">
    <property type="entry name" value="WH-like_DNA-bd_sf"/>
</dbReference>
<dbReference type="AlphaFoldDB" id="A0A221MA65"/>
<organism evidence="3 4">
    <name type="scientific">Virgibacillus necropolis</name>
    <dbReference type="NCBI Taxonomy" id="163877"/>
    <lineage>
        <taxon>Bacteria</taxon>
        <taxon>Bacillati</taxon>
        <taxon>Bacillota</taxon>
        <taxon>Bacilli</taxon>
        <taxon>Bacillales</taxon>
        <taxon>Bacillaceae</taxon>
        <taxon>Virgibacillus</taxon>
    </lineage>
</organism>
<sequence length="310" mass="34967">MSRIWDSLFSKNGLAAKEIAMKLVQVEEGGRIPRVDDLVEELGLGRGTVQGALRVLENLHAVRLESKGHLGTFLMNKDLHLLKEIAGVGSLMGAMPLPYSPQYEGLATGLIETSEQMINRLDLAYMRGSKYRLEALKSRRYDFIIMSHLAAEEELKNDDNLLIAQNFGPKTYVSSHQIFFANSQDSYIKEGMRIGIDHTSIDQSKITLHECEGIDVELVPVNYMQLFDNLMNGTLDAAVWNSDENRAKRAFKIGAFKSEKARSVSEKASTAVIVIEKDRKDELDQILQLDKQKIVFIQQLVVDKKKLPHY</sequence>
<dbReference type="InterPro" id="IPR032791">
    <property type="entry name" value="YhfZ_C"/>
</dbReference>
<dbReference type="InterPro" id="IPR041444">
    <property type="entry name" value="HTH_41"/>
</dbReference>
<dbReference type="Proteomes" id="UP000204391">
    <property type="component" value="Chromosome"/>
</dbReference>
<name>A0A221MA65_9BACI</name>
<dbReference type="SUPFAM" id="SSF53850">
    <property type="entry name" value="Periplasmic binding protein-like II"/>
    <property type="match status" value="1"/>
</dbReference>
<dbReference type="Gene3D" id="3.40.190.10">
    <property type="entry name" value="Periplasmic binding protein-like II"/>
    <property type="match status" value="2"/>
</dbReference>
<feature type="domain" description="Uncharacterised protein YhfZ C-terminal" evidence="2">
    <location>
        <begin position="79"/>
        <end position="310"/>
    </location>
</feature>
<dbReference type="EMBL" id="CP022437">
    <property type="protein sequence ID" value="ASN04533.1"/>
    <property type="molecule type" value="Genomic_DNA"/>
</dbReference>
<evidence type="ECO:0000313" key="4">
    <source>
        <dbReference type="Proteomes" id="UP000204391"/>
    </source>
</evidence>
<evidence type="ECO:0000259" key="2">
    <source>
        <dbReference type="Pfam" id="PF14503"/>
    </source>
</evidence>
<dbReference type="RefSeq" id="WP_089531363.1">
    <property type="nucleotide sequence ID" value="NZ_CP022437.1"/>
</dbReference>
<accession>A0A221MA65</accession>
<dbReference type="NCBIfam" id="NF041241">
    <property type="entry name" value="YhfZ_full"/>
    <property type="match status" value="1"/>
</dbReference>
<dbReference type="KEGG" id="vne:CFK40_05670"/>
<dbReference type="Pfam" id="PF14502">
    <property type="entry name" value="HTH_41"/>
    <property type="match status" value="1"/>
</dbReference>
<dbReference type="Pfam" id="PF14503">
    <property type="entry name" value="YhfZ_C"/>
    <property type="match status" value="1"/>
</dbReference>
<dbReference type="SUPFAM" id="SSF46785">
    <property type="entry name" value="Winged helix' DNA-binding domain"/>
    <property type="match status" value="1"/>
</dbReference>
<proteinExistence type="predicted"/>
<evidence type="ECO:0000313" key="3">
    <source>
        <dbReference type="EMBL" id="ASN04533.1"/>
    </source>
</evidence>
<gene>
    <name evidence="3" type="ORF">CFK40_05670</name>
</gene>
<dbReference type="OrthoDB" id="147067at2"/>
<feature type="domain" description="YhfZ helix-turn-helix" evidence="1">
    <location>
        <begin position="28"/>
        <end position="74"/>
    </location>
</feature>
<keyword evidence="4" id="KW-1185">Reference proteome</keyword>
<evidence type="ECO:0000259" key="1">
    <source>
        <dbReference type="Pfam" id="PF14502"/>
    </source>
</evidence>
<protein>
    <submittedName>
        <fullName evidence="3">Transcriptional regulator</fullName>
    </submittedName>
</protein>
<dbReference type="Gene3D" id="1.10.10.10">
    <property type="entry name" value="Winged helix-like DNA-binding domain superfamily/Winged helix DNA-binding domain"/>
    <property type="match status" value="1"/>
</dbReference>
<dbReference type="InterPro" id="IPR036390">
    <property type="entry name" value="WH_DNA-bd_sf"/>
</dbReference>
<reference evidence="3 4" key="1">
    <citation type="journal article" date="2003" name="Int. J. Syst. Evol. Microbiol.">
        <title>Virgibacillus carmonensis sp. nov., Virgibacillus necropolis sp. nov. and Virgibacillus picturae sp. nov., three novel species isolated from deteriorated mural paintings, transfer of the species of the genus salibacillus to Virgibacillus, as Virgibacillus marismortui comb. nov. and Virgibacillus salexigens comb. nov., and emended description of the genus Virgibacillus.</title>
        <authorList>
            <person name="Heyrman J."/>
            <person name="Logan N.A."/>
            <person name="Busse H.J."/>
            <person name="Balcaen A."/>
            <person name="Lebbe L."/>
            <person name="Rodriguez-Diaz M."/>
            <person name="Swings J."/>
            <person name="De Vos P."/>
        </authorList>
    </citation>
    <scope>NUCLEOTIDE SEQUENCE [LARGE SCALE GENOMIC DNA]</scope>
    <source>
        <strain evidence="3 4">LMG 19488</strain>
    </source>
</reference>